<gene>
    <name evidence="2" type="ORF">OQ279_00210</name>
</gene>
<proteinExistence type="predicted"/>
<accession>A0A9X3I051</accession>
<protein>
    <submittedName>
        <fullName evidence="2">Quinoprotein amine dehydrogenase</fullName>
    </submittedName>
</protein>
<dbReference type="PANTHER" id="PTHR47197:SF3">
    <property type="entry name" value="DIHYDRO-HEME D1 DEHYDROGENASE"/>
    <property type="match status" value="1"/>
</dbReference>
<comment type="caution">
    <text evidence="2">The sequence shown here is derived from an EMBL/GenBank/DDBJ whole genome shotgun (WGS) entry which is preliminary data.</text>
</comment>
<dbReference type="Pfam" id="PF16819">
    <property type="entry name" value="DUF5074"/>
    <property type="match status" value="1"/>
</dbReference>
<feature type="signal peptide" evidence="1">
    <location>
        <begin position="1"/>
        <end position="21"/>
    </location>
</feature>
<reference evidence="2" key="1">
    <citation type="submission" date="2022-11" db="EMBL/GenBank/DDBJ databases">
        <title>Salinimicrobium profundisediminis sp. nov., isolated from deep-sea sediment of the Mariana Trench.</title>
        <authorList>
            <person name="Fu H."/>
        </authorList>
    </citation>
    <scope>NUCLEOTIDE SEQUENCE</scope>
    <source>
        <strain evidence="2">MT39</strain>
    </source>
</reference>
<sequence length="349" mass="37815">MKLSKLFLFGLLGGLFFNSCSSDDDNVDPQPEPEVGVYSEGLFVLNEGAQAAGTVTYISDDMETVENEIYQANNNDDLGMFLQSMFFHEDNAYIISNGSNLITAVDRNTFEVVGKVDSGLKVPYYAAVVGETAYVTNLAEVIDTPNDDYIALVDLKTLEVTGTIEIDGPASKIIAEDDFVYVQNSSYGVGNTITVINSATKDVVKTIQVNDGLTDMEIENDYLYVLGTGSIETIDLTTGQKVSEVVLTDDLQGASNLEVEDGTVYFTLDNAVYAMEVGATTSPSAPIIEYTSESQWGKMYGFEVEDGRIYIGDAGDFASNGFIEVYTTAGEFVKKINVGVGPNGFYFND</sequence>
<dbReference type="InterPro" id="IPR031815">
    <property type="entry name" value="DUF5074"/>
</dbReference>
<dbReference type="PANTHER" id="PTHR47197">
    <property type="entry name" value="PROTEIN NIRF"/>
    <property type="match status" value="1"/>
</dbReference>
<evidence type="ECO:0000256" key="1">
    <source>
        <dbReference type="SAM" id="SignalP"/>
    </source>
</evidence>
<keyword evidence="1" id="KW-0732">Signal</keyword>
<keyword evidence="3" id="KW-1185">Reference proteome</keyword>
<dbReference type="RefSeq" id="WP_266067737.1">
    <property type="nucleotide sequence ID" value="NZ_JAPJDA010000001.1"/>
</dbReference>
<dbReference type="EMBL" id="JAPJDA010000001">
    <property type="protein sequence ID" value="MCX2836557.1"/>
    <property type="molecule type" value="Genomic_DNA"/>
</dbReference>
<dbReference type="Proteomes" id="UP001148482">
    <property type="component" value="Unassembled WGS sequence"/>
</dbReference>
<dbReference type="InterPro" id="IPR051200">
    <property type="entry name" value="Host-pathogen_enzymatic-act"/>
</dbReference>
<dbReference type="InterPro" id="IPR015943">
    <property type="entry name" value="WD40/YVTN_repeat-like_dom_sf"/>
</dbReference>
<dbReference type="SUPFAM" id="SSF51004">
    <property type="entry name" value="C-terminal (heme d1) domain of cytochrome cd1-nitrite reductase"/>
    <property type="match status" value="1"/>
</dbReference>
<evidence type="ECO:0000313" key="2">
    <source>
        <dbReference type="EMBL" id="MCX2836557.1"/>
    </source>
</evidence>
<name>A0A9X3I051_9FLAO</name>
<feature type="chain" id="PRO_5040917139" evidence="1">
    <location>
        <begin position="22"/>
        <end position="349"/>
    </location>
</feature>
<evidence type="ECO:0000313" key="3">
    <source>
        <dbReference type="Proteomes" id="UP001148482"/>
    </source>
</evidence>
<organism evidence="2 3">
    <name type="scientific">Salinimicrobium profundisediminis</name>
    <dbReference type="NCBI Taxonomy" id="2994553"/>
    <lineage>
        <taxon>Bacteria</taxon>
        <taxon>Pseudomonadati</taxon>
        <taxon>Bacteroidota</taxon>
        <taxon>Flavobacteriia</taxon>
        <taxon>Flavobacteriales</taxon>
        <taxon>Flavobacteriaceae</taxon>
        <taxon>Salinimicrobium</taxon>
    </lineage>
</organism>
<dbReference type="InterPro" id="IPR011048">
    <property type="entry name" value="Haem_d1_sf"/>
</dbReference>
<dbReference type="Gene3D" id="2.130.10.10">
    <property type="entry name" value="YVTN repeat-like/Quinoprotein amine dehydrogenase"/>
    <property type="match status" value="1"/>
</dbReference>
<dbReference type="AlphaFoldDB" id="A0A9X3I051"/>